<comment type="similarity">
    <text evidence="1">Belongs to the NAD(P)-dependent epimerase/dehydratase family. SDR39U1 subfamily.</text>
</comment>
<dbReference type="InterPro" id="IPR001509">
    <property type="entry name" value="Epimerase_deHydtase"/>
</dbReference>
<dbReference type="SUPFAM" id="SSF51735">
    <property type="entry name" value="NAD(P)-binding Rossmann-fold domains"/>
    <property type="match status" value="1"/>
</dbReference>
<name>A0A5B0VIZ4_9GAMM</name>
<feature type="domain" description="NAD-dependent epimerase/dehydratase" evidence="2">
    <location>
        <begin position="5"/>
        <end position="225"/>
    </location>
</feature>
<evidence type="ECO:0000259" key="2">
    <source>
        <dbReference type="Pfam" id="PF01370"/>
    </source>
</evidence>
<proteinExistence type="inferred from homology"/>
<dbReference type="RefSeq" id="WP_149600285.1">
    <property type="nucleotide sequence ID" value="NZ_VTUU01000004.1"/>
</dbReference>
<dbReference type="Proteomes" id="UP000323161">
    <property type="component" value="Unassembled WGS sequence"/>
</dbReference>
<reference evidence="4 5" key="1">
    <citation type="submission" date="2019-08" db="EMBL/GenBank/DDBJ databases">
        <title>Marinobacter ZYF650 sp. nov., a marine bacterium isolated from seawater of the Mariana trench.</title>
        <authorList>
            <person name="Ahmad W."/>
        </authorList>
    </citation>
    <scope>NUCLEOTIDE SEQUENCE [LARGE SCALE GENOMIC DNA]</scope>
    <source>
        <strain evidence="4 5">ZYF650</strain>
    </source>
</reference>
<feature type="domain" description="DUF1731" evidence="3">
    <location>
        <begin position="252"/>
        <end position="298"/>
    </location>
</feature>
<comment type="caution">
    <text evidence="4">The sequence shown here is derived from an EMBL/GenBank/DDBJ whole genome shotgun (WGS) entry which is preliminary data.</text>
</comment>
<gene>
    <name evidence="4" type="ORF">FWJ25_10775</name>
</gene>
<accession>A0A5B0VIZ4</accession>
<dbReference type="InterPro" id="IPR013549">
    <property type="entry name" value="DUF1731"/>
</dbReference>
<protein>
    <submittedName>
        <fullName evidence="4">TIGR01777 family protein</fullName>
    </submittedName>
</protein>
<dbReference type="PANTHER" id="PTHR11092">
    <property type="entry name" value="SUGAR NUCLEOTIDE EPIMERASE RELATED"/>
    <property type="match status" value="1"/>
</dbReference>
<keyword evidence="5" id="KW-1185">Reference proteome</keyword>
<evidence type="ECO:0000259" key="3">
    <source>
        <dbReference type="Pfam" id="PF08338"/>
    </source>
</evidence>
<sequence length="304" mass="32926">MNTSVLVTGGTGFIGRLLCQQLLARGHDLTILSRQTPERVKAICGNVATVRSVDELQRHNGFDAVINLAGEGIADKRWSQKRKQVLRSSRIDLTRTLIESMGSWHKKPAVLVSGSAVGFYGDQGSQIVTEQTAPNEEFTHRLCQDWEAEALAAETYGVRVCLSRTGIVVGPDGGFLKRMIPPFRLGLGGRLGNGTQFMPWIHRNDVVNALLFLMENGEASGPFNVVSPNPSTNADFTRSLGHVLNRPTPFPAPAALLSLVLGEMSRLLLTGQRAIPQKLQSSGFSFSHADLEPALADVLSSGRT</sequence>
<dbReference type="PANTHER" id="PTHR11092:SF0">
    <property type="entry name" value="EPIMERASE FAMILY PROTEIN SDR39U1"/>
    <property type="match status" value="1"/>
</dbReference>
<dbReference type="InterPro" id="IPR036291">
    <property type="entry name" value="NAD(P)-bd_dom_sf"/>
</dbReference>
<evidence type="ECO:0000313" key="4">
    <source>
        <dbReference type="EMBL" id="KAA1173889.1"/>
    </source>
</evidence>
<dbReference type="Gene3D" id="3.40.50.720">
    <property type="entry name" value="NAD(P)-binding Rossmann-like Domain"/>
    <property type="match status" value="1"/>
</dbReference>
<organism evidence="4 5">
    <name type="scientific">Marinobacter salinexigens</name>
    <dbReference type="NCBI Taxonomy" id="2919747"/>
    <lineage>
        <taxon>Bacteria</taxon>
        <taxon>Pseudomonadati</taxon>
        <taxon>Pseudomonadota</taxon>
        <taxon>Gammaproteobacteria</taxon>
        <taxon>Pseudomonadales</taxon>
        <taxon>Marinobacteraceae</taxon>
        <taxon>Marinobacter</taxon>
    </lineage>
</organism>
<evidence type="ECO:0000313" key="5">
    <source>
        <dbReference type="Proteomes" id="UP000323161"/>
    </source>
</evidence>
<dbReference type="AlphaFoldDB" id="A0A5B0VIZ4"/>
<dbReference type="CDD" id="cd05242">
    <property type="entry name" value="SDR_a8"/>
    <property type="match status" value="1"/>
</dbReference>
<dbReference type="NCBIfam" id="TIGR01777">
    <property type="entry name" value="yfcH"/>
    <property type="match status" value="1"/>
</dbReference>
<dbReference type="EMBL" id="VTUU01000004">
    <property type="protein sequence ID" value="KAA1173889.1"/>
    <property type="molecule type" value="Genomic_DNA"/>
</dbReference>
<evidence type="ECO:0000256" key="1">
    <source>
        <dbReference type="ARBA" id="ARBA00009353"/>
    </source>
</evidence>
<dbReference type="Pfam" id="PF01370">
    <property type="entry name" value="Epimerase"/>
    <property type="match status" value="1"/>
</dbReference>
<dbReference type="InterPro" id="IPR010099">
    <property type="entry name" value="SDR39U1"/>
</dbReference>
<dbReference type="Pfam" id="PF08338">
    <property type="entry name" value="DUF1731"/>
    <property type="match status" value="1"/>
</dbReference>